<dbReference type="InterPro" id="IPR050155">
    <property type="entry name" value="HAD-like_hydrolase_sf"/>
</dbReference>
<sequence length="366" mass="38844">MARAALFDVDGTLVDTNYLHTTAWAEALRQSGRHVPMTDVHRAIGLASDDLIEHLIGKAPDKDTKEQLSAAHKALYAPHFERLHAFDGAARLLRTLAGQGWTVILVTSASGGELQALRRAIDADEVIEDTASAEDVAEGKPAPDPVHKALESAGIPAERAVFVGDSVWDMRAARRAGLACVGVLSGGIARADLEEAGAAAVYRDTAELLDRLEQSPFADVREERAVNEQEERTMNEQEEPAGEGREQQAVGDRGKQGVGDRENTAEGGGAGAGWDAASSREHQVPGGELPEGPGDQSDAVPRDLPDQQAREDDPWDLREPGTDESAEEGGAEEDVPDLDESGTGRRGAPRQGGAHPEHPVPDEPSG</sequence>
<evidence type="ECO:0000313" key="3">
    <source>
        <dbReference type="Proteomes" id="UP000199155"/>
    </source>
</evidence>
<dbReference type="SUPFAM" id="SSF56784">
    <property type="entry name" value="HAD-like"/>
    <property type="match status" value="1"/>
</dbReference>
<reference evidence="2 3" key="1">
    <citation type="submission" date="2016-10" db="EMBL/GenBank/DDBJ databases">
        <authorList>
            <person name="de Groot N.N."/>
        </authorList>
    </citation>
    <scope>NUCLEOTIDE SEQUENCE [LARGE SCALE GENOMIC DNA]</scope>
    <source>
        <strain evidence="2 3">CGMCC 4.5727</strain>
    </source>
</reference>
<dbReference type="GO" id="GO:0006281">
    <property type="term" value="P:DNA repair"/>
    <property type="evidence" value="ECO:0007669"/>
    <property type="project" value="TreeGrafter"/>
</dbReference>
<dbReference type="GO" id="GO:0008967">
    <property type="term" value="F:phosphoglycolate phosphatase activity"/>
    <property type="evidence" value="ECO:0007669"/>
    <property type="project" value="TreeGrafter"/>
</dbReference>
<dbReference type="InterPro" id="IPR023198">
    <property type="entry name" value="PGP-like_dom2"/>
</dbReference>
<feature type="region of interest" description="Disordered" evidence="1">
    <location>
        <begin position="219"/>
        <end position="366"/>
    </location>
</feature>
<feature type="compositionally biased region" description="Basic and acidic residues" evidence="1">
    <location>
        <begin position="219"/>
        <end position="235"/>
    </location>
</feature>
<dbReference type="AlphaFoldDB" id="A0A1G9AA45"/>
<dbReference type="SFLD" id="SFLDG01129">
    <property type="entry name" value="C1.5:_HAD__Beta-PGM__Phosphata"/>
    <property type="match status" value="1"/>
</dbReference>
<gene>
    <name evidence="2" type="ORF">SAMN05421806_105458</name>
</gene>
<keyword evidence="3" id="KW-1185">Reference proteome</keyword>
<dbReference type="NCBIfam" id="TIGR01509">
    <property type="entry name" value="HAD-SF-IA-v3"/>
    <property type="match status" value="1"/>
</dbReference>
<dbReference type="EMBL" id="FNFF01000005">
    <property type="protein sequence ID" value="SDK24236.1"/>
    <property type="molecule type" value="Genomic_DNA"/>
</dbReference>
<dbReference type="Gene3D" id="1.10.150.240">
    <property type="entry name" value="Putative phosphatase, domain 2"/>
    <property type="match status" value="1"/>
</dbReference>
<dbReference type="Pfam" id="PF00702">
    <property type="entry name" value="Hydrolase"/>
    <property type="match status" value="1"/>
</dbReference>
<organism evidence="2 3">
    <name type="scientific">Streptomyces indicus</name>
    <dbReference type="NCBI Taxonomy" id="417292"/>
    <lineage>
        <taxon>Bacteria</taxon>
        <taxon>Bacillati</taxon>
        <taxon>Actinomycetota</taxon>
        <taxon>Actinomycetes</taxon>
        <taxon>Kitasatosporales</taxon>
        <taxon>Streptomycetaceae</taxon>
        <taxon>Streptomyces</taxon>
    </lineage>
</organism>
<dbReference type="OrthoDB" id="9793014at2"/>
<name>A0A1G9AA45_9ACTN</name>
<evidence type="ECO:0000256" key="1">
    <source>
        <dbReference type="SAM" id="MobiDB-lite"/>
    </source>
</evidence>
<dbReference type="InterPro" id="IPR036412">
    <property type="entry name" value="HAD-like_sf"/>
</dbReference>
<dbReference type="PANTHER" id="PTHR43434:SF16">
    <property type="entry name" value="BLL8046 PROTEIN"/>
    <property type="match status" value="1"/>
</dbReference>
<proteinExistence type="predicted"/>
<dbReference type="SFLD" id="SFLDG01135">
    <property type="entry name" value="C1.5.6:_HAD__Beta-PGM__Phospha"/>
    <property type="match status" value="1"/>
</dbReference>
<dbReference type="InterPro" id="IPR006439">
    <property type="entry name" value="HAD-SF_hydro_IA"/>
</dbReference>
<dbReference type="STRING" id="417292.SAMN05421806_105458"/>
<feature type="compositionally biased region" description="Basic and acidic residues" evidence="1">
    <location>
        <begin position="355"/>
        <end position="366"/>
    </location>
</feature>
<protein>
    <submittedName>
        <fullName evidence="2">Haloacid dehalogenase superfamily, subfamily IA, variant 3 with third motif having DD or ED/haloacid dehalogenase superfamily, subfamily IA, variant 1 with third motif having Dx(3-4)D or Dx(3-4)E</fullName>
    </submittedName>
</protein>
<feature type="compositionally biased region" description="Basic and acidic residues" evidence="1">
    <location>
        <begin position="242"/>
        <end position="264"/>
    </location>
</feature>
<dbReference type="Gene3D" id="3.40.50.1000">
    <property type="entry name" value="HAD superfamily/HAD-like"/>
    <property type="match status" value="1"/>
</dbReference>
<dbReference type="GO" id="GO:0005829">
    <property type="term" value="C:cytosol"/>
    <property type="evidence" value="ECO:0007669"/>
    <property type="project" value="TreeGrafter"/>
</dbReference>
<dbReference type="SFLD" id="SFLDS00003">
    <property type="entry name" value="Haloacid_Dehalogenase"/>
    <property type="match status" value="1"/>
</dbReference>
<accession>A0A1G9AA45</accession>
<dbReference type="Proteomes" id="UP000199155">
    <property type="component" value="Unassembled WGS sequence"/>
</dbReference>
<dbReference type="PANTHER" id="PTHR43434">
    <property type="entry name" value="PHOSPHOGLYCOLATE PHOSPHATASE"/>
    <property type="match status" value="1"/>
</dbReference>
<feature type="compositionally biased region" description="Acidic residues" evidence="1">
    <location>
        <begin position="322"/>
        <end position="340"/>
    </location>
</feature>
<evidence type="ECO:0000313" key="2">
    <source>
        <dbReference type="EMBL" id="SDK24236.1"/>
    </source>
</evidence>
<dbReference type="InterPro" id="IPR023214">
    <property type="entry name" value="HAD_sf"/>
</dbReference>
<feature type="compositionally biased region" description="Basic and acidic residues" evidence="1">
    <location>
        <begin position="300"/>
        <end position="321"/>
    </location>
</feature>
<dbReference type="NCBIfam" id="TIGR01549">
    <property type="entry name" value="HAD-SF-IA-v1"/>
    <property type="match status" value="1"/>
</dbReference>